<dbReference type="InterPro" id="IPR000866">
    <property type="entry name" value="AhpC/TSA"/>
</dbReference>
<proteinExistence type="inferred from homology"/>
<dbReference type="InterPro" id="IPR022915">
    <property type="entry name" value="Peroxiredoxin_TDXH"/>
</dbReference>
<name>A0A1W1WR63_9BACT</name>
<feature type="disulfide bond" description="Alternate" evidence="10">
    <location>
        <begin position="262"/>
        <end position="268"/>
    </location>
</feature>
<keyword evidence="3 10" id="KW-0963">Cytoplasm</keyword>
<comment type="similarity">
    <text evidence="1">Belongs to the peroxiredoxin family. AhpC/Prx1 subfamily.</text>
</comment>
<dbReference type="GO" id="GO:0042744">
    <property type="term" value="P:hydrogen peroxide catabolic process"/>
    <property type="evidence" value="ECO:0007669"/>
    <property type="project" value="TreeGrafter"/>
</dbReference>
<comment type="miscellaneous">
    <text evidence="10">The active site is a conserved redox-active cysteine residue, the peroxidatic cysteine (C(P)), which makes the nucleophilic attack on the peroxide substrate. The peroxide oxidizes the C(P)-SH to cysteine sulfenic acid (C(P)-SOH), which then reacts with another cysteine residue, the resolving cysteine (C(R)), to form a disulfide bridge. The disulfide is subsequently reduced by an appropriate electron donor to complete the catalytic cycle. Although the primary sequence of this enzyme is similar to those of the 1-Cys Prx6 enzymes, its catalytic properties resemble those of the typical 2-Cys Prxs and C(R) is provided by the other dimeric subunit to form an intersubunit disulfide. The disulfide is subsequently reduced by thioredoxin.</text>
</comment>
<dbReference type="SUPFAM" id="SSF52833">
    <property type="entry name" value="Thioredoxin-like"/>
    <property type="match status" value="1"/>
</dbReference>
<dbReference type="GO" id="GO:0006979">
    <property type="term" value="P:response to oxidative stress"/>
    <property type="evidence" value="ECO:0007669"/>
    <property type="project" value="TreeGrafter"/>
</dbReference>
<dbReference type="EMBL" id="FWWZ01000001">
    <property type="protein sequence ID" value="SMC08692.1"/>
    <property type="molecule type" value="Genomic_DNA"/>
</dbReference>
<dbReference type="Pfam" id="PF10417">
    <property type="entry name" value="1-cysPrx_C"/>
    <property type="match status" value="1"/>
</dbReference>
<evidence type="ECO:0000313" key="15">
    <source>
        <dbReference type="Proteomes" id="UP000192602"/>
    </source>
</evidence>
<comment type="catalytic activity">
    <reaction evidence="10">
        <text>a hydroperoxide + [thioredoxin]-dithiol = an alcohol + [thioredoxin]-disulfide + H2O</text>
        <dbReference type="Rhea" id="RHEA:62620"/>
        <dbReference type="Rhea" id="RHEA-COMP:10698"/>
        <dbReference type="Rhea" id="RHEA-COMP:10700"/>
        <dbReference type="ChEBI" id="CHEBI:15377"/>
        <dbReference type="ChEBI" id="CHEBI:29950"/>
        <dbReference type="ChEBI" id="CHEBI:30879"/>
        <dbReference type="ChEBI" id="CHEBI:35924"/>
        <dbReference type="ChEBI" id="CHEBI:50058"/>
        <dbReference type="EC" id="1.11.1.24"/>
    </reaction>
</comment>
<evidence type="ECO:0000256" key="4">
    <source>
        <dbReference type="ARBA" id="ARBA00022559"/>
    </source>
</evidence>
<keyword evidence="7 10" id="KW-0676">Redox-active center</keyword>
<dbReference type="InterPro" id="IPR036249">
    <property type="entry name" value="Thioredoxin-like_sf"/>
</dbReference>
<evidence type="ECO:0000256" key="2">
    <source>
        <dbReference type="ARBA" id="ARBA00011654"/>
    </source>
</evidence>
<dbReference type="PANTHER" id="PTHR10681:SF121">
    <property type="entry name" value="ALKYL HYDROPEROXIDE REDUCTASE C"/>
    <property type="match status" value="1"/>
</dbReference>
<feature type="coiled-coil region" evidence="12">
    <location>
        <begin position="22"/>
        <end position="53"/>
    </location>
</feature>
<gene>
    <name evidence="14" type="ORF">SAMN05660197_0456</name>
</gene>
<feature type="disulfide bond" description="Interchain (with Cys-108); in linked form" evidence="10">
    <location>
        <position position="268"/>
    </location>
</feature>
<evidence type="ECO:0000256" key="3">
    <source>
        <dbReference type="ARBA" id="ARBA00022490"/>
    </source>
</evidence>
<dbReference type="GO" id="GO:0033554">
    <property type="term" value="P:cellular response to stress"/>
    <property type="evidence" value="ECO:0007669"/>
    <property type="project" value="TreeGrafter"/>
</dbReference>
<dbReference type="CDD" id="cd03016">
    <property type="entry name" value="PRX_1cys"/>
    <property type="match status" value="1"/>
</dbReference>
<dbReference type="GO" id="GO:0008379">
    <property type="term" value="F:thioredoxin peroxidase activity"/>
    <property type="evidence" value="ECO:0007669"/>
    <property type="project" value="TreeGrafter"/>
</dbReference>
<dbReference type="AlphaFoldDB" id="A0A1W1WR63"/>
<feature type="disulfide bond" description="Interchain (with Cys-268); in linked form" evidence="10">
    <location>
        <position position="108"/>
    </location>
</feature>
<dbReference type="STRING" id="1069081.SAMN05660197_0456"/>
<keyword evidence="15" id="KW-1185">Reference proteome</keyword>
<accession>A0A1W1WR63</accession>
<keyword evidence="6 10" id="KW-0560">Oxidoreductase</keyword>
<dbReference type="OrthoDB" id="9812811at2"/>
<evidence type="ECO:0000256" key="8">
    <source>
        <dbReference type="ARBA" id="ARBA00025719"/>
    </source>
</evidence>
<evidence type="ECO:0000256" key="6">
    <source>
        <dbReference type="ARBA" id="ARBA00023002"/>
    </source>
</evidence>
<comment type="subunit">
    <text evidence="2">Homodimer; disulfide-linked, upon oxidation. 5 homodimers assemble to form a ring-like decamer.</text>
</comment>
<keyword evidence="12" id="KW-0175">Coiled coil</keyword>
<dbReference type="GO" id="GO:0005829">
    <property type="term" value="C:cytosol"/>
    <property type="evidence" value="ECO:0007669"/>
    <property type="project" value="TreeGrafter"/>
</dbReference>
<reference evidence="15" key="1">
    <citation type="submission" date="2017-04" db="EMBL/GenBank/DDBJ databases">
        <authorList>
            <person name="Varghese N."/>
            <person name="Submissions S."/>
        </authorList>
    </citation>
    <scope>NUCLEOTIDE SEQUENCE [LARGE SCALE GENOMIC DNA]</scope>
    <source>
        <strain evidence="15">DSM 16512</strain>
    </source>
</reference>
<evidence type="ECO:0000259" key="13">
    <source>
        <dbReference type="PROSITE" id="PS51352"/>
    </source>
</evidence>
<evidence type="ECO:0000256" key="12">
    <source>
        <dbReference type="SAM" id="Coils"/>
    </source>
</evidence>
<dbReference type="Gene3D" id="3.30.1020.10">
    <property type="entry name" value="Antioxidant, Horf6, Chain A, domain2"/>
    <property type="match status" value="1"/>
</dbReference>
<organism evidence="14 15">
    <name type="scientific">Nitratiruptor tergarcus DSM 16512</name>
    <dbReference type="NCBI Taxonomy" id="1069081"/>
    <lineage>
        <taxon>Bacteria</taxon>
        <taxon>Pseudomonadati</taxon>
        <taxon>Campylobacterota</taxon>
        <taxon>Epsilonproteobacteria</taxon>
        <taxon>Nautiliales</taxon>
        <taxon>Nitratiruptoraceae</taxon>
        <taxon>Nitratiruptor</taxon>
    </lineage>
</organism>
<dbReference type="PANTHER" id="PTHR10681">
    <property type="entry name" value="THIOREDOXIN PEROXIDASE"/>
    <property type="match status" value="1"/>
</dbReference>
<dbReference type="HAMAP" id="MF_00401">
    <property type="entry name" value="Peroxiredoxin"/>
    <property type="match status" value="1"/>
</dbReference>
<dbReference type="FunFam" id="3.40.30.10:FF:000011">
    <property type="entry name" value="Peroxiredoxin PRX1"/>
    <property type="match status" value="1"/>
</dbReference>
<dbReference type="InterPro" id="IPR013766">
    <property type="entry name" value="Thioredoxin_domain"/>
</dbReference>
<evidence type="ECO:0000256" key="10">
    <source>
        <dbReference type="HAMAP-Rule" id="MF_00401"/>
    </source>
</evidence>
<feature type="binding site" evidence="10">
    <location>
        <position position="183"/>
    </location>
    <ligand>
        <name>substrate</name>
    </ligand>
</feature>
<dbReference type="Gene3D" id="3.40.30.10">
    <property type="entry name" value="Glutaredoxin"/>
    <property type="match status" value="1"/>
</dbReference>
<comment type="catalytic activity">
    <reaction evidence="9">
        <text>a hydroperoxide + NADH + H(+) = an alcohol + NAD(+) + H2O</text>
        <dbReference type="Rhea" id="RHEA:62628"/>
        <dbReference type="ChEBI" id="CHEBI:15377"/>
        <dbReference type="ChEBI" id="CHEBI:15378"/>
        <dbReference type="ChEBI" id="CHEBI:30879"/>
        <dbReference type="ChEBI" id="CHEBI:35924"/>
        <dbReference type="ChEBI" id="CHEBI:57540"/>
        <dbReference type="ChEBI" id="CHEBI:57945"/>
        <dbReference type="EC" id="1.11.1.26"/>
    </reaction>
</comment>
<dbReference type="EC" id="1.11.1.24" evidence="10"/>
<dbReference type="Pfam" id="PF00578">
    <property type="entry name" value="AhpC-TSA"/>
    <property type="match status" value="1"/>
</dbReference>
<comment type="subunit">
    <text evidence="10">Homodecamer. Pentamer of dimers that assemble into a ring structure.</text>
</comment>
<comment type="similarity">
    <text evidence="8 10">Belongs to the peroxiredoxin family. Prx6 subfamily.</text>
</comment>
<dbReference type="InterPro" id="IPR050217">
    <property type="entry name" value="Peroxiredoxin"/>
</dbReference>
<dbReference type="FunFam" id="3.30.1020.10:FF:000002">
    <property type="entry name" value="Peroxiredoxin"/>
    <property type="match status" value="1"/>
</dbReference>
<feature type="active site" description="Cysteine sulfenic acid (-SOH) intermediate" evidence="10">
    <location>
        <position position="108"/>
    </location>
</feature>
<keyword evidence="4 10" id="KW-0575">Peroxidase</keyword>
<dbReference type="InterPro" id="IPR019479">
    <property type="entry name" value="Peroxiredoxin_C"/>
</dbReference>
<protein>
    <recommendedName>
        <fullName evidence="10">Peroxiredoxin</fullName>
        <ecNumber evidence="10">1.11.1.24</ecNumber>
    </recommendedName>
    <alternativeName>
        <fullName evidence="10">Thioredoxin peroxidase</fullName>
    </alternativeName>
    <alternativeName>
        <fullName evidence="10">Thioredoxin-dependent peroxiredoxin</fullName>
    </alternativeName>
</protein>
<feature type="active site" description="Cysteine sulfenic acid (-SOH) intermediate; for peroxidase activity" evidence="11">
    <location>
        <position position="108"/>
    </location>
</feature>
<dbReference type="GO" id="GO:0102039">
    <property type="term" value="F:NADH-dependent peroxiredoxin activity"/>
    <property type="evidence" value="ECO:0007669"/>
    <property type="project" value="UniProtKB-EC"/>
</dbReference>
<evidence type="ECO:0000313" key="14">
    <source>
        <dbReference type="EMBL" id="SMC08692.1"/>
    </source>
</evidence>
<evidence type="ECO:0000256" key="5">
    <source>
        <dbReference type="ARBA" id="ARBA00022862"/>
    </source>
</evidence>
<dbReference type="InterPro" id="IPR045020">
    <property type="entry name" value="PRX_1cys"/>
</dbReference>
<evidence type="ECO:0000256" key="11">
    <source>
        <dbReference type="PIRSR" id="PIRSR000239-1"/>
    </source>
</evidence>
<dbReference type="NCBIfam" id="NF009668">
    <property type="entry name" value="PRK13189.1"/>
    <property type="match status" value="1"/>
</dbReference>
<evidence type="ECO:0000256" key="7">
    <source>
        <dbReference type="ARBA" id="ARBA00023284"/>
    </source>
</evidence>
<dbReference type="GO" id="GO:0045454">
    <property type="term" value="P:cell redox homeostasis"/>
    <property type="evidence" value="ECO:0007669"/>
    <property type="project" value="TreeGrafter"/>
</dbReference>
<sequence>MGFNEKLQEILDSQVDVVKKVMNLVSESIDELKAKAKEEKRSLDDVIDEILQKVNKNKKEGKMGMPLLGDKFPSINVQTTHGPMSLPDDLKGKWTVLFSHPADFTPVCTTEFVSFQKHKSEFDAIGAQLIGLSIDQVFSHIKWVEWIKEKLDVEIEFPIIAATDTLAAQIGMVHPNKGTNTVRAVFIIDPEGVVRTILYYPQEIGRNIPEIVRAVKALQKSDSDGVATPANWPENELIGDKVIIPPATDCETAAKRPKEYECFDWWFCYKESK</sequence>
<evidence type="ECO:0000256" key="1">
    <source>
        <dbReference type="ARBA" id="ARBA00009796"/>
    </source>
</evidence>
<dbReference type="Proteomes" id="UP000192602">
    <property type="component" value="Unassembled WGS sequence"/>
</dbReference>
<comment type="subcellular location">
    <subcellularLocation>
        <location evidence="10">Cytoplasm</location>
    </subcellularLocation>
</comment>
<keyword evidence="5 10" id="KW-0049">Antioxidant</keyword>
<feature type="domain" description="Thioredoxin" evidence="13">
    <location>
        <begin position="66"/>
        <end position="220"/>
    </location>
</feature>
<evidence type="ECO:0000256" key="9">
    <source>
        <dbReference type="ARBA" id="ARBA00047572"/>
    </source>
</evidence>
<dbReference type="PROSITE" id="PS51352">
    <property type="entry name" value="THIOREDOXIN_2"/>
    <property type="match status" value="1"/>
</dbReference>
<comment type="function">
    <text evidence="10">Thiol-specific peroxidase that catalyzes the reduction of hydrogen peroxide and organic hydroperoxides to water and alcohols, respectively. Plays a role in cell protection against oxidative stress by detoxifying peroxides.</text>
</comment>
<keyword evidence="10" id="KW-1015">Disulfide bond</keyword>